<accession>A0A3N4HCS4</accession>
<gene>
    <name evidence="3" type="ORF">BJ508DRAFT_344590</name>
</gene>
<feature type="compositionally biased region" description="Low complexity" evidence="2">
    <location>
        <begin position="96"/>
        <end position="108"/>
    </location>
</feature>
<keyword evidence="1" id="KW-0175">Coiled coil</keyword>
<feature type="coiled-coil region" evidence="1">
    <location>
        <begin position="116"/>
        <end position="150"/>
    </location>
</feature>
<reference evidence="3 4" key="1">
    <citation type="journal article" date="2018" name="Nat. Ecol. Evol.">
        <title>Pezizomycetes genomes reveal the molecular basis of ectomycorrhizal truffle lifestyle.</title>
        <authorList>
            <person name="Murat C."/>
            <person name="Payen T."/>
            <person name="Noel B."/>
            <person name="Kuo A."/>
            <person name="Morin E."/>
            <person name="Chen J."/>
            <person name="Kohler A."/>
            <person name="Krizsan K."/>
            <person name="Balestrini R."/>
            <person name="Da Silva C."/>
            <person name="Montanini B."/>
            <person name="Hainaut M."/>
            <person name="Levati E."/>
            <person name="Barry K.W."/>
            <person name="Belfiori B."/>
            <person name="Cichocki N."/>
            <person name="Clum A."/>
            <person name="Dockter R.B."/>
            <person name="Fauchery L."/>
            <person name="Guy J."/>
            <person name="Iotti M."/>
            <person name="Le Tacon F."/>
            <person name="Lindquist E.A."/>
            <person name="Lipzen A."/>
            <person name="Malagnac F."/>
            <person name="Mello A."/>
            <person name="Molinier V."/>
            <person name="Miyauchi S."/>
            <person name="Poulain J."/>
            <person name="Riccioni C."/>
            <person name="Rubini A."/>
            <person name="Sitrit Y."/>
            <person name="Splivallo R."/>
            <person name="Traeger S."/>
            <person name="Wang M."/>
            <person name="Zifcakova L."/>
            <person name="Wipf D."/>
            <person name="Zambonelli A."/>
            <person name="Paolocci F."/>
            <person name="Nowrousian M."/>
            <person name="Ottonello S."/>
            <person name="Baldrian P."/>
            <person name="Spatafora J.W."/>
            <person name="Henrissat B."/>
            <person name="Nagy L.G."/>
            <person name="Aury J.M."/>
            <person name="Wincker P."/>
            <person name="Grigoriev I.V."/>
            <person name="Bonfante P."/>
            <person name="Martin F.M."/>
        </authorList>
    </citation>
    <scope>NUCLEOTIDE SEQUENCE [LARGE SCALE GENOMIC DNA]</scope>
    <source>
        <strain evidence="3 4">RN42</strain>
    </source>
</reference>
<feature type="region of interest" description="Disordered" evidence="2">
    <location>
        <begin position="76"/>
        <end position="109"/>
    </location>
</feature>
<keyword evidence="4" id="KW-1185">Reference proteome</keyword>
<evidence type="ECO:0000256" key="1">
    <source>
        <dbReference type="SAM" id="Coils"/>
    </source>
</evidence>
<organism evidence="3 4">
    <name type="scientific">Ascobolus immersus RN42</name>
    <dbReference type="NCBI Taxonomy" id="1160509"/>
    <lineage>
        <taxon>Eukaryota</taxon>
        <taxon>Fungi</taxon>
        <taxon>Dikarya</taxon>
        <taxon>Ascomycota</taxon>
        <taxon>Pezizomycotina</taxon>
        <taxon>Pezizomycetes</taxon>
        <taxon>Pezizales</taxon>
        <taxon>Ascobolaceae</taxon>
        <taxon>Ascobolus</taxon>
    </lineage>
</organism>
<feature type="region of interest" description="Disordered" evidence="2">
    <location>
        <begin position="1"/>
        <end position="37"/>
    </location>
</feature>
<proteinExistence type="predicted"/>
<name>A0A3N4HCS4_ASCIM</name>
<evidence type="ECO:0000256" key="2">
    <source>
        <dbReference type="SAM" id="MobiDB-lite"/>
    </source>
</evidence>
<sequence>MSALDGSHKNSSVSKGPGGYEGSNLPNRSALSVQAGGESLAGISSATRVSTSVVQKLGEDGYNMAVSQVSPCLSDTHGARADSASSLRAGSKVPETNNSKSEAASESSTYRDSLVVENLQIALDAAILRCSQLEKEVHSLREENSNLRTCQPGAPTTARGRRFADTLKSYQVGNLATSKDDSRSMGQQILDAHIHEVQLEELSPKVLDEVILELAGDLQQALISEEVRRMAAELIERKVQEHLPMYFEEKMGPIIEGILVEKFEALAEPIEAQYAEIREYRTAYKTMKETVNSLDDSNRSLSQCLEKITKQRDDAINDLRLFRAATANKKSVGKRQQATAALIQRIEVLKQTSAQRSSELFEASQETERLKYRLQKISVSHATLLNSKKDLLERIVHLEKDLRGIIDRMAGQLVTGIRFADNILDFISTVSHRIDSQDERLAGMVSSVQGTERD</sequence>
<evidence type="ECO:0000313" key="4">
    <source>
        <dbReference type="Proteomes" id="UP000275078"/>
    </source>
</evidence>
<dbReference type="AlphaFoldDB" id="A0A3N4HCS4"/>
<protein>
    <submittedName>
        <fullName evidence="3">Uncharacterized protein</fullName>
    </submittedName>
</protein>
<evidence type="ECO:0000313" key="3">
    <source>
        <dbReference type="EMBL" id="RPA71487.1"/>
    </source>
</evidence>
<dbReference type="Proteomes" id="UP000275078">
    <property type="component" value="Unassembled WGS sequence"/>
</dbReference>
<dbReference type="EMBL" id="ML119924">
    <property type="protein sequence ID" value="RPA71487.1"/>
    <property type="molecule type" value="Genomic_DNA"/>
</dbReference>